<comment type="caution">
    <text evidence="1">The sequence shown here is derived from an EMBL/GenBank/DDBJ whole genome shotgun (WGS) entry which is preliminary data.</text>
</comment>
<keyword evidence="2" id="KW-1185">Reference proteome</keyword>
<gene>
    <name evidence="1" type="ORF">J3Q64DRAFT_1622147</name>
</gene>
<protein>
    <submittedName>
        <fullName evidence="1">Uncharacterized protein</fullName>
    </submittedName>
</protein>
<proteinExistence type="predicted"/>
<sequence>FYENGLDNLYSERGEKVSDPNIVLEIIASREKYLSDKRPEKILEKVSAKKQPRSKKSRQASSYKNYIDFSRETFIDRILEQPVERGV</sequence>
<accession>A0ABR3B7G8</accession>
<organism evidence="1 2">
    <name type="scientific">Phycomyces blakesleeanus</name>
    <dbReference type="NCBI Taxonomy" id="4837"/>
    <lineage>
        <taxon>Eukaryota</taxon>
        <taxon>Fungi</taxon>
        <taxon>Fungi incertae sedis</taxon>
        <taxon>Mucoromycota</taxon>
        <taxon>Mucoromycotina</taxon>
        <taxon>Mucoromycetes</taxon>
        <taxon>Mucorales</taxon>
        <taxon>Phycomycetaceae</taxon>
        <taxon>Phycomyces</taxon>
    </lineage>
</organism>
<name>A0ABR3B7G8_PHYBL</name>
<feature type="non-terminal residue" evidence="1">
    <location>
        <position position="1"/>
    </location>
</feature>
<reference evidence="1 2" key="1">
    <citation type="submission" date="2024-04" db="EMBL/GenBank/DDBJ databases">
        <title>Symmetric and asymmetric DNA N6-adenine methylation regulates different biological responses in Mucorales.</title>
        <authorList>
            <consortium name="Lawrence Berkeley National Laboratory"/>
            <person name="Lax C."/>
            <person name="Mondo S.J."/>
            <person name="Osorio-Concepcion M."/>
            <person name="Muszewska A."/>
            <person name="Corrochano-Luque M."/>
            <person name="Gutierrez G."/>
            <person name="Riley R."/>
            <person name="Lipzen A."/>
            <person name="Guo J."/>
            <person name="Hundley H."/>
            <person name="Amirebrahimi M."/>
            <person name="Ng V."/>
            <person name="Lorenzo-Gutierrez D."/>
            <person name="Binder U."/>
            <person name="Yang J."/>
            <person name="Song Y."/>
            <person name="Canovas D."/>
            <person name="Navarro E."/>
            <person name="Freitag M."/>
            <person name="Gabaldon T."/>
            <person name="Grigoriev I.V."/>
            <person name="Corrochano L.M."/>
            <person name="Nicolas F.E."/>
            <person name="Garre V."/>
        </authorList>
    </citation>
    <scope>NUCLEOTIDE SEQUENCE [LARGE SCALE GENOMIC DNA]</scope>
    <source>
        <strain evidence="1 2">L51</strain>
    </source>
</reference>
<dbReference type="EMBL" id="JBCLYO010000003">
    <property type="protein sequence ID" value="KAL0091916.1"/>
    <property type="molecule type" value="Genomic_DNA"/>
</dbReference>
<evidence type="ECO:0000313" key="1">
    <source>
        <dbReference type="EMBL" id="KAL0091916.1"/>
    </source>
</evidence>
<evidence type="ECO:0000313" key="2">
    <source>
        <dbReference type="Proteomes" id="UP001448207"/>
    </source>
</evidence>
<dbReference type="Proteomes" id="UP001448207">
    <property type="component" value="Unassembled WGS sequence"/>
</dbReference>
<feature type="non-terminal residue" evidence="1">
    <location>
        <position position="87"/>
    </location>
</feature>